<dbReference type="EMBL" id="JBHSPH010000004">
    <property type="protein sequence ID" value="MFC5863451.1"/>
    <property type="molecule type" value="Genomic_DNA"/>
</dbReference>
<dbReference type="Proteomes" id="UP001596091">
    <property type="component" value="Unassembled WGS sequence"/>
</dbReference>
<organism evidence="1 2">
    <name type="scientific">Acidicapsa dinghuensis</name>
    <dbReference type="NCBI Taxonomy" id="2218256"/>
    <lineage>
        <taxon>Bacteria</taxon>
        <taxon>Pseudomonadati</taxon>
        <taxon>Acidobacteriota</taxon>
        <taxon>Terriglobia</taxon>
        <taxon>Terriglobales</taxon>
        <taxon>Acidobacteriaceae</taxon>
        <taxon>Acidicapsa</taxon>
    </lineage>
</organism>
<proteinExistence type="predicted"/>
<evidence type="ECO:0000313" key="1">
    <source>
        <dbReference type="EMBL" id="MFC5863451.1"/>
    </source>
</evidence>
<dbReference type="RefSeq" id="WP_263341211.1">
    <property type="nucleotide sequence ID" value="NZ_JAGSYH010000007.1"/>
</dbReference>
<evidence type="ECO:0000313" key="2">
    <source>
        <dbReference type="Proteomes" id="UP001596091"/>
    </source>
</evidence>
<sequence length="255" mass="29489">MEAELINANDSLVTVLKNGTRKILRRDLRERFRFNREDLHRFSRQHPEILKKYKETLPAQAKPISDFDIELRQKYPREINLADLVSQLDGIKPGGSDAGKYHSAILGILQAIFYPSLANPKKEVPVDEGRKRIDITFDNAAESGFFSRIVHHHQVFAPYVLVECKNYSQDPENPEFDQLKGRFGRKRGNFGLLVCRRIDNPDLMLKRCKDIVNNSDQIILVLEDVDIRELIRLRNTRGEAGVTSYMQTKLNQILM</sequence>
<accession>A0ABW1EGP3</accession>
<name>A0ABW1EGP3_9BACT</name>
<comment type="caution">
    <text evidence="1">The sequence shown here is derived from an EMBL/GenBank/DDBJ whole genome shotgun (WGS) entry which is preliminary data.</text>
</comment>
<gene>
    <name evidence="1" type="ORF">ACFPT7_14190</name>
</gene>
<evidence type="ECO:0008006" key="3">
    <source>
        <dbReference type="Google" id="ProtNLM"/>
    </source>
</evidence>
<reference evidence="2" key="1">
    <citation type="journal article" date="2019" name="Int. J. Syst. Evol. Microbiol.">
        <title>The Global Catalogue of Microorganisms (GCM) 10K type strain sequencing project: providing services to taxonomists for standard genome sequencing and annotation.</title>
        <authorList>
            <consortium name="The Broad Institute Genomics Platform"/>
            <consortium name="The Broad Institute Genome Sequencing Center for Infectious Disease"/>
            <person name="Wu L."/>
            <person name="Ma J."/>
        </authorList>
    </citation>
    <scope>NUCLEOTIDE SEQUENCE [LARGE SCALE GENOMIC DNA]</scope>
    <source>
        <strain evidence="2">JCM 4087</strain>
    </source>
</reference>
<protein>
    <recommendedName>
        <fullName evidence="3">Restriction endonuclease type IV Mrr domain-containing protein</fullName>
    </recommendedName>
</protein>
<keyword evidence="2" id="KW-1185">Reference proteome</keyword>